<evidence type="ECO:0000313" key="2">
    <source>
        <dbReference type="Proteomes" id="UP000004713"/>
    </source>
</evidence>
<reference evidence="1 2" key="1">
    <citation type="submission" date="2007-11" db="EMBL/GenBank/DDBJ databases">
        <title>Draft genome sequence of Bacteroides stercoris(ATCC 43183).</title>
        <authorList>
            <person name="Sudarsanam P."/>
            <person name="Ley R."/>
            <person name="Guruge J."/>
            <person name="Turnbaugh P.J."/>
            <person name="Mahowald M."/>
            <person name="Liep D."/>
            <person name="Gordon J."/>
        </authorList>
    </citation>
    <scope>NUCLEOTIDE SEQUENCE [LARGE SCALE GENOMIC DNA]</scope>
    <source>
        <strain evidence="1 2">ATCC 43183</strain>
    </source>
</reference>
<dbReference type="Proteomes" id="UP000004713">
    <property type="component" value="Unassembled WGS sequence"/>
</dbReference>
<dbReference type="EMBL" id="ABFZ02000016">
    <property type="protein sequence ID" value="EDS16571.1"/>
    <property type="molecule type" value="Genomic_DNA"/>
</dbReference>
<protein>
    <submittedName>
        <fullName evidence="1">Uncharacterized protein</fullName>
    </submittedName>
</protein>
<comment type="caution">
    <text evidence="1">The sequence shown here is derived from an EMBL/GenBank/DDBJ whole genome shotgun (WGS) entry which is preliminary data.</text>
</comment>
<reference evidence="1 2" key="2">
    <citation type="submission" date="2007-11" db="EMBL/GenBank/DDBJ databases">
        <authorList>
            <person name="Fulton L."/>
            <person name="Clifton S."/>
            <person name="Fulton B."/>
            <person name="Xu J."/>
            <person name="Minx P."/>
            <person name="Pepin K.H."/>
            <person name="Johnson M."/>
            <person name="Thiruvilangam P."/>
            <person name="Bhonagiri V."/>
            <person name="Nash W.E."/>
            <person name="Mardis E.R."/>
            <person name="Wilson R.K."/>
        </authorList>
    </citation>
    <scope>NUCLEOTIDE SEQUENCE [LARGE SCALE GENOMIC DNA]</scope>
    <source>
        <strain evidence="1 2">ATCC 43183</strain>
    </source>
</reference>
<evidence type="ECO:0000313" key="1">
    <source>
        <dbReference type="EMBL" id="EDS16571.1"/>
    </source>
</evidence>
<dbReference type="AlphaFoldDB" id="B0NMJ4"/>
<sequence length="45" mass="5853">MNEIFFRVFVYINARFWEILHESPDFFFEYSRKRYHIFDNEQIKE</sequence>
<organism evidence="1 2">
    <name type="scientific">Bacteroides stercoris ATCC 43183</name>
    <dbReference type="NCBI Taxonomy" id="449673"/>
    <lineage>
        <taxon>Bacteria</taxon>
        <taxon>Pseudomonadati</taxon>
        <taxon>Bacteroidota</taxon>
        <taxon>Bacteroidia</taxon>
        <taxon>Bacteroidales</taxon>
        <taxon>Bacteroidaceae</taxon>
        <taxon>Bacteroides</taxon>
    </lineage>
</organism>
<name>B0NMJ4_BACSE</name>
<dbReference type="HOGENOM" id="CLU_3196339_0_0_10"/>
<proteinExistence type="predicted"/>
<accession>B0NMJ4</accession>
<gene>
    <name evidence="1" type="ORF">BACSTE_00703</name>
</gene>